<evidence type="ECO:0000313" key="5">
    <source>
        <dbReference type="EMBL" id="GGC27195.1"/>
    </source>
</evidence>
<dbReference type="Pfam" id="PF02771">
    <property type="entry name" value="Acyl-CoA_dh_N"/>
    <property type="match status" value="1"/>
</dbReference>
<name>A0ABQ1LMU9_9BURK</name>
<proteinExistence type="inferred from homology"/>
<dbReference type="Gene3D" id="1.10.540.10">
    <property type="entry name" value="Acyl-CoA dehydrogenase/oxidase, N-terminal domain"/>
    <property type="match status" value="1"/>
</dbReference>
<evidence type="ECO:0000313" key="6">
    <source>
        <dbReference type="Proteomes" id="UP000602004"/>
    </source>
</evidence>
<dbReference type="InterPro" id="IPR046373">
    <property type="entry name" value="Acyl-CoA_Oxase/DH_mid-dom_sf"/>
</dbReference>
<dbReference type="Gene3D" id="2.40.110.10">
    <property type="entry name" value="Butyryl-CoA Dehydrogenase, subunit A, domain 2"/>
    <property type="match status" value="1"/>
</dbReference>
<dbReference type="RefSeq" id="WP_115782965.1">
    <property type="nucleotide sequence ID" value="NZ_BMHL01000002.1"/>
</dbReference>
<keyword evidence="1" id="KW-0560">Oxidoreductase</keyword>
<evidence type="ECO:0000256" key="1">
    <source>
        <dbReference type="ARBA" id="ARBA00023002"/>
    </source>
</evidence>
<keyword evidence="6" id="KW-1185">Reference proteome</keyword>
<accession>A0ABQ1LMU9</accession>
<dbReference type="InterPro" id="IPR037069">
    <property type="entry name" value="AcylCoA_DH/ox_N_sf"/>
</dbReference>
<dbReference type="InterPro" id="IPR013107">
    <property type="entry name" value="Acyl-CoA_DH_C"/>
</dbReference>
<evidence type="ECO:0000259" key="4">
    <source>
        <dbReference type="Pfam" id="PF08028"/>
    </source>
</evidence>
<comment type="caution">
    <text evidence="5">The sequence shown here is derived from an EMBL/GenBank/DDBJ whole genome shotgun (WGS) entry which is preliminary data.</text>
</comment>
<dbReference type="PANTHER" id="PTHR48083">
    <property type="entry name" value="MEDIUM-CHAIN SPECIFIC ACYL-COA DEHYDROGENASE, MITOCHONDRIAL-RELATED"/>
    <property type="match status" value="1"/>
</dbReference>
<dbReference type="Pfam" id="PF08028">
    <property type="entry name" value="Acyl-CoA_dh_2"/>
    <property type="match status" value="1"/>
</dbReference>
<dbReference type="InterPro" id="IPR013786">
    <property type="entry name" value="AcylCoA_DH/ox_N"/>
</dbReference>
<dbReference type="Gene3D" id="1.20.140.10">
    <property type="entry name" value="Butyryl-CoA Dehydrogenase, subunit A, domain 3"/>
    <property type="match status" value="1"/>
</dbReference>
<feature type="domain" description="Acyl-CoA dehydrogenase C-terminal" evidence="4">
    <location>
        <begin position="255"/>
        <end position="379"/>
    </location>
</feature>
<comment type="similarity">
    <text evidence="2">Belongs to the HpaH/HsaA monooxygenase family.</text>
</comment>
<dbReference type="EMBL" id="BMHL01000002">
    <property type="protein sequence ID" value="GGC27195.1"/>
    <property type="molecule type" value="Genomic_DNA"/>
</dbReference>
<dbReference type="InterPro" id="IPR050741">
    <property type="entry name" value="Acyl-CoA_dehydrogenase"/>
</dbReference>
<dbReference type="PIRSF" id="PIRSF016578">
    <property type="entry name" value="HsaA"/>
    <property type="match status" value="1"/>
</dbReference>
<evidence type="ECO:0000259" key="3">
    <source>
        <dbReference type="Pfam" id="PF02771"/>
    </source>
</evidence>
<dbReference type="Proteomes" id="UP000602004">
    <property type="component" value="Unassembled WGS sequence"/>
</dbReference>
<dbReference type="SUPFAM" id="SSF47203">
    <property type="entry name" value="Acyl-CoA dehydrogenase C-terminal domain-like"/>
    <property type="match status" value="1"/>
</dbReference>
<protein>
    <submittedName>
        <fullName evidence="5">Acyl-CoA dehydrogenase</fullName>
    </submittedName>
</protein>
<gene>
    <name evidence="5" type="ORF">GCM10011400_12010</name>
</gene>
<dbReference type="PANTHER" id="PTHR48083:SF19">
    <property type="entry name" value="FLAVIN-DEPENDENT MONOOXYGENASE, OXYGENASE SUBUNIT HSAA"/>
    <property type="match status" value="1"/>
</dbReference>
<reference evidence="6" key="1">
    <citation type="journal article" date="2019" name="Int. J. Syst. Evol. Microbiol.">
        <title>The Global Catalogue of Microorganisms (GCM) 10K type strain sequencing project: providing services to taxonomists for standard genome sequencing and annotation.</title>
        <authorList>
            <consortium name="The Broad Institute Genomics Platform"/>
            <consortium name="The Broad Institute Genome Sequencing Center for Infectious Disease"/>
            <person name="Wu L."/>
            <person name="Ma J."/>
        </authorList>
    </citation>
    <scope>NUCLEOTIDE SEQUENCE [LARGE SCALE GENOMIC DNA]</scope>
    <source>
        <strain evidence="6">CGMCC 1.15103</strain>
    </source>
</reference>
<feature type="domain" description="Acyl-CoA dehydrogenase/oxidase N-terminal" evidence="3">
    <location>
        <begin position="36"/>
        <end position="113"/>
    </location>
</feature>
<dbReference type="InterPro" id="IPR009100">
    <property type="entry name" value="AcylCoA_DH/oxidase_NM_dom_sf"/>
</dbReference>
<dbReference type="SUPFAM" id="SSF56645">
    <property type="entry name" value="Acyl-CoA dehydrogenase NM domain-like"/>
    <property type="match status" value="1"/>
</dbReference>
<evidence type="ECO:0000256" key="2">
    <source>
        <dbReference type="ARBA" id="ARBA00049661"/>
    </source>
</evidence>
<organism evidence="5 6">
    <name type="scientific">Paraburkholderia caffeinilytica</name>
    <dbReference type="NCBI Taxonomy" id="1761016"/>
    <lineage>
        <taxon>Bacteria</taxon>
        <taxon>Pseudomonadati</taxon>
        <taxon>Pseudomonadota</taxon>
        <taxon>Betaproteobacteria</taxon>
        <taxon>Burkholderiales</taxon>
        <taxon>Burkholderiaceae</taxon>
        <taxon>Paraburkholderia</taxon>
    </lineage>
</organism>
<sequence length="406" mass="43981">MLTKVNPDAGYNDAVEGELLERAREMRPLLLRNAPLHERERRLSAEVIEAMSAAGFWAMAAPRRWGGTGTSATTMARVGKELAKGCSSTAWVYNILHGTTWVASLGPDALQEAIFGANADTPRICGAVNPPGTAIATDGGYIVNGRWPYSSGSRHANWGQFGCNLHKPDGTVEPGGFMYLRMSELTIEDTWFVAGMKGTGSETCVAQDVFVPTERFFHVAKLGVGKHGADKKHVGEPSDFWPFMPFLRATGHGILLGIADAVLERVKTATGKPIIYTSYTHQRDSSVAQREIGEAAAKIRAAELLIESNTQLVDRAGLSRIPLTAEERARSKGEGALTVDLLTSAVDKLMFIAGAGAFAESNDLQRMWRDLNVGARHTANLPYVGYEIFGRSQLGFETNISPPDFI</sequence>
<dbReference type="InterPro" id="IPR036250">
    <property type="entry name" value="AcylCo_DH-like_C"/>
</dbReference>